<name>A0A4P7IIH8_9ACTN</name>
<sequence>MAKYNVFLHIGPATVTLDDELRSDLARAGLLLPDVGQGDLDRADLEIRRAHKSAGLRRRDVEGSWAKVGRRAFKLRSDAFISQPRFFRAQADQAALALDGLMGMRVHLLTSSPELPSAWTGLVKPHRVHVVADGIAAAVAGIAVREREARTRRKAWKLVA</sequence>
<dbReference type="KEGG" id="nsn:EXE58_09595"/>
<dbReference type="AlphaFoldDB" id="A0A4P7IIH8"/>
<dbReference type="EMBL" id="CP038436">
    <property type="protein sequence ID" value="QBX55681.1"/>
    <property type="molecule type" value="Genomic_DNA"/>
</dbReference>
<evidence type="ECO:0000313" key="1">
    <source>
        <dbReference type="EMBL" id="QBX55681.1"/>
    </source>
</evidence>
<dbReference type="Proteomes" id="UP000294853">
    <property type="component" value="Chromosome"/>
</dbReference>
<proteinExistence type="predicted"/>
<accession>A0A4P7IIH8</accession>
<keyword evidence="2" id="KW-1185">Reference proteome</keyword>
<dbReference type="OrthoDB" id="3808368at2"/>
<protein>
    <submittedName>
        <fullName evidence="1">Uncharacterized protein</fullName>
    </submittedName>
</protein>
<reference evidence="1 2" key="1">
    <citation type="submission" date="2019-03" db="EMBL/GenBank/DDBJ databases">
        <title>Three New Species of Nocardioides, Nocardioides euryhalodurans sp. nov., Nocardioides seonyuensis sp. nov. and Nocardioides eburneoflavus sp. nov. Iolated from Soil.</title>
        <authorList>
            <person name="Roh S.G."/>
            <person name="Lee C."/>
            <person name="Kim M.-K."/>
            <person name="Kim S.B."/>
        </authorList>
    </citation>
    <scope>NUCLEOTIDE SEQUENCE [LARGE SCALE GENOMIC DNA]</scope>
    <source>
        <strain evidence="1 2">MMS17-SY207-3</strain>
    </source>
</reference>
<organism evidence="1 2">
    <name type="scientific">Nocardioides seonyuensis</name>
    <dbReference type="NCBI Taxonomy" id="2518371"/>
    <lineage>
        <taxon>Bacteria</taxon>
        <taxon>Bacillati</taxon>
        <taxon>Actinomycetota</taxon>
        <taxon>Actinomycetes</taxon>
        <taxon>Propionibacteriales</taxon>
        <taxon>Nocardioidaceae</taxon>
        <taxon>Nocardioides</taxon>
    </lineage>
</organism>
<dbReference type="RefSeq" id="WP_135267672.1">
    <property type="nucleotide sequence ID" value="NZ_CP038436.1"/>
</dbReference>
<gene>
    <name evidence="1" type="ORF">EXE58_09595</name>
</gene>
<evidence type="ECO:0000313" key="2">
    <source>
        <dbReference type="Proteomes" id="UP000294853"/>
    </source>
</evidence>